<gene>
    <name evidence="1" type="ORF">KA717_23015</name>
</gene>
<accession>A0A977KSE6</accession>
<sequence length="64" mass="7163">MQNSKKGPQFVQYFEPVIAALKELGNSGTPAEIRDLIMQKLNISDDFIDGKLNSGASRFENQVY</sequence>
<protein>
    <submittedName>
        <fullName evidence="1">Uncharacterized protein</fullName>
    </submittedName>
</protein>
<dbReference type="EMBL" id="CP073041">
    <property type="protein sequence ID" value="UXE58861.1"/>
    <property type="molecule type" value="Genomic_DNA"/>
</dbReference>
<name>A0A977KSE6_9CYAN</name>
<evidence type="ECO:0000313" key="1">
    <source>
        <dbReference type="EMBL" id="UXE58861.1"/>
    </source>
</evidence>
<dbReference type="KEGG" id="wna:KA717_23015"/>
<proteinExistence type="predicted"/>
<dbReference type="AlphaFoldDB" id="A0A977KSE6"/>
<reference evidence="1" key="1">
    <citation type="submission" date="2021-04" db="EMBL/GenBank/DDBJ databases">
        <title>Genome sequence of Woronichinia naegeliana from Washington state freshwater lake bloom.</title>
        <authorList>
            <person name="Dreher T.W."/>
        </authorList>
    </citation>
    <scope>NUCLEOTIDE SEQUENCE</scope>
    <source>
        <strain evidence="1">WA131</strain>
    </source>
</reference>
<dbReference type="Proteomes" id="UP001065613">
    <property type="component" value="Chromosome"/>
</dbReference>
<organism evidence="1">
    <name type="scientific">Woronichinia naegeliana WA131</name>
    <dbReference type="NCBI Taxonomy" id="2824559"/>
    <lineage>
        <taxon>Bacteria</taxon>
        <taxon>Bacillati</taxon>
        <taxon>Cyanobacteriota</taxon>
        <taxon>Cyanophyceae</taxon>
        <taxon>Synechococcales</taxon>
        <taxon>Coelosphaeriaceae</taxon>
        <taxon>Woronichinia</taxon>
    </lineage>
</organism>